<gene>
    <name evidence="1" type="ORF">QFC21_000390</name>
</gene>
<keyword evidence="2" id="KW-1185">Reference proteome</keyword>
<reference evidence="1" key="1">
    <citation type="submission" date="2023-04" db="EMBL/GenBank/DDBJ databases">
        <title>Draft Genome sequencing of Naganishia species isolated from polar environments using Oxford Nanopore Technology.</title>
        <authorList>
            <person name="Leo P."/>
            <person name="Venkateswaran K."/>
        </authorList>
    </citation>
    <scope>NUCLEOTIDE SEQUENCE</scope>
    <source>
        <strain evidence="1">MNA-CCFEE 5423</strain>
    </source>
</reference>
<evidence type="ECO:0000313" key="1">
    <source>
        <dbReference type="EMBL" id="KAJ9109063.1"/>
    </source>
</evidence>
<dbReference type="EMBL" id="JASBWT010000001">
    <property type="protein sequence ID" value="KAJ9109063.1"/>
    <property type="molecule type" value="Genomic_DNA"/>
</dbReference>
<dbReference type="Proteomes" id="UP001227268">
    <property type="component" value="Unassembled WGS sequence"/>
</dbReference>
<name>A0ACC2WC61_9TREE</name>
<sequence length="71" mass="7933">MLLTAHDVRLTEIPGMPQEASLTKYHENHILGLAFEDATLDNNLDPDFAGDQRTFVEVSVELRPVLVEAID</sequence>
<protein>
    <submittedName>
        <fullName evidence="1">Uncharacterized protein</fullName>
    </submittedName>
</protein>
<accession>A0ACC2WC61</accession>
<organism evidence="1 2">
    <name type="scientific">Naganishia friedmannii</name>
    <dbReference type="NCBI Taxonomy" id="89922"/>
    <lineage>
        <taxon>Eukaryota</taxon>
        <taxon>Fungi</taxon>
        <taxon>Dikarya</taxon>
        <taxon>Basidiomycota</taxon>
        <taxon>Agaricomycotina</taxon>
        <taxon>Tremellomycetes</taxon>
        <taxon>Filobasidiales</taxon>
        <taxon>Filobasidiaceae</taxon>
        <taxon>Naganishia</taxon>
    </lineage>
</organism>
<comment type="caution">
    <text evidence="1">The sequence shown here is derived from an EMBL/GenBank/DDBJ whole genome shotgun (WGS) entry which is preliminary data.</text>
</comment>
<evidence type="ECO:0000313" key="2">
    <source>
        <dbReference type="Proteomes" id="UP001227268"/>
    </source>
</evidence>
<proteinExistence type="predicted"/>